<dbReference type="EMBL" id="RDQH01000343">
    <property type="protein sequence ID" value="RXH69684.1"/>
    <property type="molecule type" value="Genomic_DNA"/>
</dbReference>
<organism evidence="1 2">
    <name type="scientific">Malus domestica</name>
    <name type="common">Apple</name>
    <name type="synonym">Pyrus malus</name>
    <dbReference type="NCBI Taxonomy" id="3750"/>
    <lineage>
        <taxon>Eukaryota</taxon>
        <taxon>Viridiplantae</taxon>
        <taxon>Streptophyta</taxon>
        <taxon>Embryophyta</taxon>
        <taxon>Tracheophyta</taxon>
        <taxon>Spermatophyta</taxon>
        <taxon>Magnoliopsida</taxon>
        <taxon>eudicotyledons</taxon>
        <taxon>Gunneridae</taxon>
        <taxon>Pentapetalae</taxon>
        <taxon>rosids</taxon>
        <taxon>fabids</taxon>
        <taxon>Rosales</taxon>
        <taxon>Rosaceae</taxon>
        <taxon>Amygdaloideae</taxon>
        <taxon>Maleae</taxon>
        <taxon>Malus</taxon>
    </lineage>
</organism>
<comment type="caution">
    <text evidence="1">The sequence shown here is derived from an EMBL/GenBank/DDBJ whole genome shotgun (WGS) entry which is preliminary data.</text>
</comment>
<sequence>MKFQACVLSPPTKAEKKVRSILEGFTFWKIDDEVGGGVPGLAGDADAHPYVSFTINLIEGEEISHLRRKIRFSGQTDGKWVSDQQIKLILSSRDFYLCARSFRQSRHLREHPPHNKDRAKFLVPARYISFGFEFRLRHVICITIGGGGRTFLEMARRMGALTLDGAGDGDQAENWLEEMERLLQTMNNCLEKYWVSTTTFFLI</sequence>
<dbReference type="AlphaFoldDB" id="A0A498HH86"/>
<protein>
    <submittedName>
        <fullName evidence="1">Uncharacterized protein</fullName>
    </submittedName>
</protein>
<dbReference type="Proteomes" id="UP000290289">
    <property type="component" value="Chromosome 17"/>
</dbReference>
<dbReference type="STRING" id="3750.A0A498HH86"/>
<reference evidence="1 2" key="1">
    <citation type="submission" date="2018-10" db="EMBL/GenBank/DDBJ databases">
        <title>A high-quality apple genome assembly.</title>
        <authorList>
            <person name="Hu J."/>
        </authorList>
    </citation>
    <scope>NUCLEOTIDE SEQUENCE [LARGE SCALE GENOMIC DNA]</scope>
    <source>
        <strain evidence="2">cv. HFTH1</strain>
        <tissue evidence="1">Young leaf</tissue>
    </source>
</reference>
<accession>A0A498HH86</accession>
<keyword evidence="2" id="KW-1185">Reference proteome</keyword>
<evidence type="ECO:0000313" key="1">
    <source>
        <dbReference type="EMBL" id="RXH69684.1"/>
    </source>
</evidence>
<evidence type="ECO:0000313" key="2">
    <source>
        <dbReference type="Proteomes" id="UP000290289"/>
    </source>
</evidence>
<proteinExistence type="predicted"/>
<name>A0A498HH86_MALDO</name>
<gene>
    <name evidence="1" type="ORF">DVH24_037468</name>
</gene>